<reference evidence="1" key="1">
    <citation type="journal article" date="2023" name="IScience">
        <title>Live-bearing cockroach genome reveals convergent evolutionary mechanisms linked to viviparity in insects and beyond.</title>
        <authorList>
            <person name="Fouks B."/>
            <person name="Harrison M.C."/>
            <person name="Mikhailova A.A."/>
            <person name="Marchal E."/>
            <person name="English S."/>
            <person name="Carruthers M."/>
            <person name="Jennings E.C."/>
            <person name="Chiamaka E.L."/>
            <person name="Frigard R.A."/>
            <person name="Pippel M."/>
            <person name="Attardo G.M."/>
            <person name="Benoit J.B."/>
            <person name="Bornberg-Bauer E."/>
            <person name="Tobe S.S."/>
        </authorList>
    </citation>
    <scope>NUCLEOTIDE SEQUENCE</scope>
    <source>
        <strain evidence="1">Stay&amp;Tobe</strain>
    </source>
</reference>
<proteinExistence type="predicted"/>
<dbReference type="EMBL" id="JASPKZ010000018">
    <property type="protein sequence ID" value="KAJ9601410.1"/>
    <property type="molecule type" value="Genomic_DNA"/>
</dbReference>
<gene>
    <name evidence="1" type="ORF">L9F63_000434</name>
</gene>
<comment type="caution">
    <text evidence="1">The sequence shown here is derived from an EMBL/GenBank/DDBJ whole genome shotgun (WGS) entry which is preliminary data.</text>
</comment>
<feature type="non-terminal residue" evidence="1">
    <location>
        <position position="1"/>
    </location>
</feature>
<keyword evidence="2" id="KW-1185">Reference proteome</keyword>
<reference evidence="1" key="2">
    <citation type="submission" date="2023-05" db="EMBL/GenBank/DDBJ databases">
        <authorList>
            <person name="Fouks B."/>
        </authorList>
    </citation>
    <scope>NUCLEOTIDE SEQUENCE</scope>
    <source>
        <strain evidence="1">Stay&amp;Tobe</strain>
        <tissue evidence="1">Testes</tissue>
    </source>
</reference>
<organism evidence="1 2">
    <name type="scientific">Diploptera punctata</name>
    <name type="common">Pacific beetle cockroach</name>
    <dbReference type="NCBI Taxonomy" id="6984"/>
    <lineage>
        <taxon>Eukaryota</taxon>
        <taxon>Metazoa</taxon>
        <taxon>Ecdysozoa</taxon>
        <taxon>Arthropoda</taxon>
        <taxon>Hexapoda</taxon>
        <taxon>Insecta</taxon>
        <taxon>Pterygota</taxon>
        <taxon>Neoptera</taxon>
        <taxon>Polyneoptera</taxon>
        <taxon>Dictyoptera</taxon>
        <taxon>Blattodea</taxon>
        <taxon>Blaberoidea</taxon>
        <taxon>Blaberidae</taxon>
        <taxon>Diplopterinae</taxon>
        <taxon>Diploptera</taxon>
    </lineage>
</organism>
<evidence type="ECO:0000313" key="2">
    <source>
        <dbReference type="Proteomes" id="UP001233999"/>
    </source>
</evidence>
<protein>
    <submittedName>
        <fullName evidence="1">Uncharacterized protein</fullName>
    </submittedName>
</protein>
<name>A0AAD8AMF6_DIPPU</name>
<evidence type="ECO:0000313" key="1">
    <source>
        <dbReference type="EMBL" id="KAJ9601410.1"/>
    </source>
</evidence>
<accession>A0AAD8AMF6</accession>
<dbReference type="Proteomes" id="UP001233999">
    <property type="component" value="Unassembled WGS sequence"/>
</dbReference>
<dbReference type="AlphaFoldDB" id="A0AAD8AMF6"/>
<feature type="non-terminal residue" evidence="1">
    <location>
        <position position="90"/>
    </location>
</feature>
<sequence>TFRPQLRRASSMASASRRVSWSEDLLRLHILLLRNSATIVFLYGRRGRCIDTSGGCRVCMKPGLRHLSEFSDTICDSLYICHFSGNIEQM</sequence>